<evidence type="ECO:0000259" key="1">
    <source>
        <dbReference type="Pfam" id="PF01936"/>
    </source>
</evidence>
<dbReference type="InterPro" id="IPR021139">
    <property type="entry name" value="NYN"/>
</dbReference>
<dbReference type="PANTHER" id="PTHR35458:SF2">
    <property type="entry name" value="SLR0755 PROTEIN"/>
    <property type="match status" value="1"/>
</dbReference>
<sequence length="221" mass="26412">MNLEEFKKEYIRKELELTEGYGRIFSFIDFSNVNKWFEKDRQDWNNTLLLHDEKISIDLEKLKEFSDLFSEKTRIYYGEDPKNPGSLSFTYELRRIFGKRKVVTKDIQKIKHYIETEEKIYSKRIMKDIDGTNYLEIRKCNFDVEISVDAIKMLKHYDTFCIFSGDADFVYLHNFLKKKGKKIIIVKGGYITTKLRESAHLVLNAQNIKKHIARITKQRPD</sequence>
<feature type="domain" description="NYN" evidence="1">
    <location>
        <begin position="57"/>
        <end position="199"/>
    </location>
</feature>
<dbReference type="EMBL" id="LCEK01000027">
    <property type="protein sequence ID" value="KKS71465.1"/>
    <property type="molecule type" value="Genomic_DNA"/>
</dbReference>
<dbReference type="Gene3D" id="3.40.50.1010">
    <property type="entry name" value="5'-nuclease"/>
    <property type="match status" value="1"/>
</dbReference>
<accession>A0A0G1BDL3</accession>
<proteinExistence type="predicted"/>
<comment type="caution">
    <text evidence="2">The sequence shown here is derived from an EMBL/GenBank/DDBJ whole genome shotgun (WGS) entry which is preliminary data.</text>
</comment>
<dbReference type="InterPro" id="IPR047140">
    <property type="entry name" value="LabA"/>
</dbReference>
<evidence type="ECO:0000313" key="2">
    <source>
        <dbReference type="EMBL" id="KKS71465.1"/>
    </source>
</evidence>
<dbReference type="PANTHER" id="PTHR35458">
    <property type="entry name" value="SLR0755 PROTEIN"/>
    <property type="match status" value="1"/>
</dbReference>
<protein>
    <recommendedName>
        <fullName evidence="1">NYN domain-containing protein</fullName>
    </recommendedName>
</protein>
<name>A0A0G1BDL3_9BACT</name>
<dbReference type="Proteomes" id="UP000033867">
    <property type="component" value="Unassembled WGS sequence"/>
</dbReference>
<reference evidence="2 3" key="1">
    <citation type="journal article" date="2015" name="Nature">
        <title>rRNA introns, odd ribosomes, and small enigmatic genomes across a large radiation of phyla.</title>
        <authorList>
            <person name="Brown C.T."/>
            <person name="Hug L.A."/>
            <person name="Thomas B.C."/>
            <person name="Sharon I."/>
            <person name="Castelle C.J."/>
            <person name="Singh A."/>
            <person name="Wilkins M.J."/>
            <person name="Williams K.H."/>
            <person name="Banfield J.F."/>
        </authorList>
    </citation>
    <scope>NUCLEOTIDE SEQUENCE [LARGE SCALE GENOMIC DNA]</scope>
</reference>
<organism evidence="2 3">
    <name type="scientific">Candidatus Magasanikbacteria bacterium GW2011_GWE2_42_7</name>
    <dbReference type="NCBI Taxonomy" id="1619052"/>
    <lineage>
        <taxon>Bacteria</taxon>
        <taxon>Candidatus Magasanikiibacteriota</taxon>
    </lineage>
</organism>
<dbReference type="AlphaFoldDB" id="A0A0G1BDL3"/>
<gene>
    <name evidence="2" type="ORF">UV42_C0027G0001</name>
</gene>
<dbReference type="Pfam" id="PF01936">
    <property type="entry name" value="NYN"/>
    <property type="match status" value="1"/>
</dbReference>
<dbReference type="GO" id="GO:0004540">
    <property type="term" value="F:RNA nuclease activity"/>
    <property type="evidence" value="ECO:0007669"/>
    <property type="project" value="InterPro"/>
</dbReference>
<evidence type="ECO:0000313" key="3">
    <source>
        <dbReference type="Proteomes" id="UP000033867"/>
    </source>
</evidence>